<dbReference type="EMBL" id="QFQP01000020">
    <property type="protein sequence ID" value="PZR09627.1"/>
    <property type="molecule type" value="Genomic_DNA"/>
</dbReference>
<accession>A0A2W5T6T1</accession>
<dbReference type="Proteomes" id="UP000249061">
    <property type="component" value="Unassembled WGS sequence"/>
</dbReference>
<name>A0A2W5T6T1_9BACT</name>
<evidence type="ECO:0000313" key="1">
    <source>
        <dbReference type="EMBL" id="PZR09627.1"/>
    </source>
</evidence>
<evidence type="ECO:0000313" key="2">
    <source>
        <dbReference type="Proteomes" id="UP000249061"/>
    </source>
</evidence>
<protein>
    <submittedName>
        <fullName evidence="1">Uncharacterized protein</fullName>
    </submittedName>
</protein>
<sequence>MSQDLLRWRDYFLREGEHFEKFWQPFLNERKRDVLFVLGHGFDARMCDGIEKVLSLGGEGARDVALLAFHEGSESHSNSYADQRKLNGERLEKLVHERGKIGHRTITMFSEEGRRIGPRKIVEEFRSSAEFRSYTDVIVDISALPRSLYMPLLAKLLALFDVEQKDGEHRNLHVIVSHSPATDGSIIEEGLEDSASYLFGFAAAALEGDATSGQPMIWIPVLGKRQKIQLAKIHSLVSPDEICPLLPSPAQNPREGDALVIEYRDMLFDQLRVEPRNIIYAAESNPFEVYRQLMRSILHYQQALGPLGGCKVALSAMSSKLASIGVLLAAYELGRREPRVIVGVAHVESQGYRVEQVTAEAMPAPTLFTMWLSGECYAA</sequence>
<gene>
    <name evidence="1" type="ORF">DI536_22080</name>
</gene>
<organism evidence="1 2">
    <name type="scientific">Archangium gephyra</name>
    <dbReference type="NCBI Taxonomy" id="48"/>
    <lineage>
        <taxon>Bacteria</taxon>
        <taxon>Pseudomonadati</taxon>
        <taxon>Myxococcota</taxon>
        <taxon>Myxococcia</taxon>
        <taxon>Myxococcales</taxon>
        <taxon>Cystobacterineae</taxon>
        <taxon>Archangiaceae</taxon>
        <taxon>Archangium</taxon>
    </lineage>
</organism>
<dbReference type="AlphaFoldDB" id="A0A2W5T6T1"/>
<proteinExistence type="predicted"/>
<comment type="caution">
    <text evidence="1">The sequence shown here is derived from an EMBL/GenBank/DDBJ whole genome shotgun (WGS) entry which is preliminary data.</text>
</comment>
<reference evidence="1 2" key="1">
    <citation type="submission" date="2017-08" db="EMBL/GenBank/DDBJ databases">
        <title>Infants hospitalized years apart are colonized by the same room-sourced microbial strains.</title>
        <authorList>
            <person name="Brooks B."/>
            <person name="Olm M.R."/>
            <person name="Firek B.A."/>
            <person name="Baker R."/>
            <person name="Thomas B.C."/>
            <person name="Morowitz M.J."/>
            <person name="Banfield J.F."/>
        </authorList>
    </citation>
    <scope>NUCLEOTIDE SEQUENCE [LARGE SCALE GENOMIC DNA]</scope>
    <source>
        <strain evidence="1">S2_003_000_R2_14</strain>
    </source>
</reference>